<name>A0A1L9SCG5_9EURO</name>
<evidence type="ECO:0000313" key="2">
    <source>
        <dbReference type="Proteomes" id="UP000184188"/>
    </source>
</evidence>
<accession>A0A1L9SCG5</accession>
<dbReference type="AlphaFoldDB" id="A0A1L9SCG5"/>
<dbReference type="VEuPathDB" id="FungiDB:ASPZODRAFT_641485"/>
<dbReference type="STRING" id="1073090.A0A1L9SCG5"/>
<dbReference type="GeneID" id="34615672"/>
<keyword evidence="2" id="KW-1185">Reference proteome</keyword>
<proteinExistence type="predicted"/>
<dbReference type="EMBL" id="KV878346">
    <property type="protein sequence ID" value="OJJ44876.1"/>
    <property type="molecule type" value="Genomic_DNA"/>
</dbReference>
<dbReference type="Proteomes" id="UP000184188">
    <property type="component" value="Unassembled WGS sequence"/>
</dbReference>
<evidence type="ECO:0000313" key="1">
    <source>
        <dbReference type="EMBL" id="OJJ44876.1"/>
    </source>
</evidence>
<reference evidence="2" key="1">
    <citation type="journal article" date="2017" name="Genome Biol.">
        <title>Comparative genomics reveals high biological diversity and specific adaptations in the industrially and medically important fungal genus Aspergillus.</title>
        <authorList>
            <person name="de Vries R.P."/>
            <person name="Riley R."/>
            <person name="Wiebenga A."/>
            <person name="Aguilar-Osorio G."/>
            <person name="Amillis S."/>
            <person name="Uchima C.A."/>
            <person name="Anderluh G."/>
            <person name="Asadollahi M."/>
            <person name="Askin M."/>
            <person name="Barry K."/>
            <person name="Battaglia E."/>
            <person name="Bayram O."/>
            <person name="Benocci T."/>
            <person name="Braus-Stromeyer S.A."/>
            <person name="Caldana C."/>
            <person name="Canovas D."/>
            <person name="Cerqueira G.C."/>
            <person name="Chen F."/>
            <person name="Chen W."/>
            <person name="Choi C."/>
            <person name="Clum A."/>
            <person name="Dos Santos R.A."/>
            <person name="Damasio A.R."/>
            <person name="Diallinas G."/>
            <person name="Emri T."/>
            <person name="Fekete E."/>
            <person name="Flipphi M."/>
            <person name="Freyberg S."/>
            <person name="Gallo A."/>
            <person name="Gournas C."/>
            <person name="Habgood R."/>
            <person name="Hainaut M."/>
            <person name="Harispe M.L."/>
            <person name="Henrissat B."/>
            <person name="Hilden K.S."/>
            <person name="Hope R."/>
            <person name="Hossain A."/>
            <person name="Karabika E."/>
            <person name="Karaffa L."/>
            <person name="Karanyi Z."/>
            <person name="Krasevec N."/>
            <person name="Kuo A."/>
            <person name="Kusch H."/>
            <person name="LaButti K."/>
            <person name="Lagendijk E.L."/>
            <person name="Lapidus A."/>
            <person name="Levasseur A."/>
            <person name="Lindquist E."/>
            <person name="Lipzen A."/>
            <person name="Logrieco A.F."/>
            <person name="MacCabe A."/>
            <person name="Maekelae M.R."/>
            <person name="Malavazi I."/>
            <person name="Melin P."/>
            <person name="Meyer V."/>
            <person name="Mielnichuk N."/>
            <person name="Miskei M."/>
            <person name="Molnar A.P."/>
            <person name="Mule G."/>
            <person name="Ngan C.Y."/>
            <person name="Orejas M."/>
            <person name="Orosz E."/>
            <person name="Ouedraogo J.P."/>
            <person name="Overkamp K.M."/>
            <person name="Park H.-S."/>
            <person name="Perrone G."/>
            <person name="Piumi F."/>
            <person name="Punt P.J."/>
            <person name="Ram A.F."/>
            <person name="Ramon A."/>
            <person name="Rauscher S."/>
            <person name="Record E."/>
            <person name="Riano-Pachon D.M."/>
            <person name="Robert V."/>
            <person name="Roehrig J."/>
            <person name="Ruller R."/>
            <person name="Salamov A."/>
            <person name="Salih N.S."/>
            <person name="Samson R.A."/>
            <person name="Sandor E."/>
            <person name="Sanguinetti M."/>
            <person name="Schuetze T."/>
            <person name="Sepcic K."/>
            <person name="Shelest E."/>
            <person name="Sherlock G."/>
            <person name="Sophianopoulou V."/>
            <person name="Squina F.M."/>
            <person name="Sun H."/>
            <person name="Susca A."/>
            <person name="Todd R.B."/>
            <person name="Tsang A."/>
            <person name="Unkles S.E."/>
            <person name="van de Wiele N."/>
            <person name="van Rossen-Uffink D."/>
            <person name="Oliveira J.V."/>
            <person name="Vesth T.C."/>
            <person name="Visser J."/>
            <person name="Yu J.-H."/>
            <person name="Zhou M."/>
            <person name="Andersen M.R."/>
            <person name="Archer D.B."/>
            <person name="Baker S.E."/>
            <person name="Benoit I."/>
            <person name="Brakhage A.A."/>
            <person name="Braus G.H."/>
            <person name="Fischer R."/>
            <person name="Frisvad J.C."/>
            <person name="Goldman G.H."/>
            <person name="Houbraken J."/>
            <person name="Oakley B."/>
            <person name="Pocsi I."/>
            <person name="Scazzocchio C."/>
            <person name="Seiboth B."/>
            <person name="vanKuyk P.A."/>
            <person name="Wortman J."/>
            <person name="Dyer P.S."/>
            <person name="Grigoriev I.V."/>
        </authorList>
    </citation>
    <scope>NUCLEOTIDE SEQUENCE [LARGE SCALE GENOMIC DNA]</scope>
    <source>
        <strain evidence="2">CBS 506.65</strain>
    </source>
</reference>
<sequence>MDTRNLPLVSSKPVSQLSTAVSHLNIASALVAPGSFLFHQRPKPTFPAASRLPAMDKAQQPSSFQQLEKVCSLP</sequence>
<gene>
    <name evidence="1" type="ORF">ASPZODRAFT_641485</name>
</gene>
<dbReference type="OrthoDB" id="10597739at2759"/>
<dbReference type="RefSeq" id="XP_022579386.1">
    <property type="nucleotide sequence ID" value="XM_022729208.1"/>
</dbReference>
<protein>
    <submittedName>
        <fullName evidence="1">Uncharacterized protein</fullName>
    </submittedName>
</protein>
<organism evidence="1 2">
    <name type="scientific">Penicilliopsis zonata CBS 506.65</name>
    <dbReference type="NCBI Taxonomy" id="1073090"/>
    <lineage>
        <taxon>Eukaryota</taxon>
        <taxon>Fungi</taxon>
        <taxon>Dikarya</taxon>
        <taxon>Ascomycota</taxon>
        <taxon>Pezizomycotina</taxon>
        <taxon>Eurotiomycetes</taxon>
        <taxon>Eurotiomycetidae</taxon>
        <taxon>Eurotiales</taxon>
        <taxon>Aspergillaceae</taxon>
        <taxon>Penicilliopsis</taxon>
    </lineage>
</organism>